<keyword evidence="2" id="KW-1185">Reference proteome</keyword>
<protein>
    <submittedName>
        <fullName evidence="1">Uncharacterized protein</fullName>
    </submittedName>
</protein>
<gene>
    <name evidence="1" type="ORF">HW270_02970</name>
</gene>
<comment type="caution">
    <text evidence="1">The sequence shown here is derived from an EMBL/GenBank/DDBJ whole genome shotgun (WGS) entry which is preliminary data.</text>
</comment>
<dbReference type="EMBL" id="JABXYR010000001">
    <property type="protein sequence ID" value="NWO23043.1"/>
    <property type="molecule type" value="Genomic_DNA"/>
</dbReference>
<name>A0A7Y9B0F3_9FIRM</name>
<accession>A0A7Y9B0F3</accession>
<dbReference type="Proteomes" id="UP000526307">
    <property type="component" value="Unassembled WGS sequence"/>
</dbReference>
<evidence type="ECO:0000313" key="2">
    <source>
        <dbReference type="Proteomes" id="UP000526307"/>
    </source>
</evidence>
<dbReference type="RefSeq" id="WP_178978273.1">
    <property type="nucleotide sequence ID" value="NZ_JABXYR010000001.1"/>
</dbReference>
<evidence type="ECO:0000313" key="1">
    <source>
        <dbReference type="EMBL" id="NWO23043.1"/>
    </source>
</evidence>
<sequence>MKFIEKNLINSYFNERERTCDLEFRDGIEHAWIRNAPFMKYVTLSSNYWTDKAIRYALKNGGIVEEEEVTTLILYKVTTTFWGAGSPSEFYFDTKKKAKAYLQDQDNGKITKVKVRGDVEYKCDGGTWSDLLRSWGSNLEIEELE</sequence>
<organism evidence="1 2">
    <name type="scientific">Mogibacterium timidum</name>
    <dbReference type="NCBI Taxonomy" id="35519"/>
    <lineage>
        <taxon>Bacteria</taxon>
        <taxon>Bacillati</taxon>
        <taxon>Bacillota</taxon>
        <taxon>Clostridia</taxon>
        <taxon>Peptostreptococcales</taxon>
        <taxon>Anaerovoracaceae</taxon>
        <taxon>Mogibacterium</taxon>
    </lineage>
</organism>
<proteinExistence type="predicted"/>
<reference evidence="1 2" key="1">
    <citation type="submission" date="2020-06" db="EMBL/GenBank/DDBJ databases">
        <title>Mogibacterium timidum strain W9173 genomic sequence.</title>
        <authorList>
            <person name="Wade W.G."/>
            <person name="Johnston C.D."/>
            <person name="Chen T."/>
            <person name="Dewhirst F.E."/>
        </authorList>
    </citation>
    <scope>NUCLEOTIDE SEQUENCE [LARGE SCALE GENOMIC DNA]</scope>
    <source>
        <strain evidence="1 2">W9173</strain>
    </source>
</reference>
<dbReference type="AlphaFoldDB" id="A0A7Y9B0F3"/>